<dbReference type="Proteomes" id="UP000192761">
    <property type="component" value="Unassembled WGS sequence"/>
</dbReference>
<dbReference type="AlphaFoldDB" id="A0A1W1XFX3"/>
<accession>A0A1W1XFX3</accession>
<evidence type="ECO:0000313" key="3">
    <source>
        <dbReference type="Proteomes" id="UP000192761"/>
    </source>
</evidence>
<dbReference type="RefSeq" id="WP_084090154.1">
    <property type="nucleotide sequence ID" value="NZ_FWXD01000007.1"/>
</dbReference>
<feature type="transmembrane region" description="Helical" evidence="1">
    <location>
        <begin position="97"/>
        <end position="122"/>
    </location>
</feature>
<feature type="transmembrane region" description="Helical" evidence="1">
    <location>
        <begin position="42"/>
        <end position="64"/>
    </location>
</feature>
<proteinExistence type="predicted"/>
<keyword evidence="3" id="KW-1185">Reference proteome</keyword>
<reference evidence="2 3" key="1">
    <citation type="submission" date="2017-04" db="EMBL/GenBank/DDBJ databases">
        <authorList>
            <person name="Afonso C.L."/>
            <person name="Miller P.J."/>
            <person name="Scott M.A."/>
            <person name="Spackman E."/>
            <person name="Goraichik I."/>
            <person name="Dimitrov K.M."/>
            <person name="Suarez D.L."/>
            <person name="Swayne D.E."/>
        </authorList>
    </citation>
    <scope>NUCLEOTIDE SEQUENCE [LARGE SCALE GENOMIC DNA]</scope>
    <source>
        <strain evidence="2 3">DSM 23236</strain>
    </source>
</reference>
<protein>
    <submittedName>
        <fullName evidence="2">Uncharacterized protein</fullName>
    </submittedName>
</protein>
<keyword evidence="1" id="KW-1133">Transmembrane helix</keyword>
<evidence type="ECO:0000256" key="1">
    <source>
        <dbReference type="SAM" id="Phobius"/>
    </source>
</evidence>
<dbReference type="STRING" id="1121001.SAMN02745857_01486"/>
<evidence type="ECO:0000313" key="2">
    <source>
        <dbReference type="EMBL" id="SMC22840.1"/>
    </source>
</evidence>
<name>A0A1W1XFX3_9NEIS</name>
<gene>
    <name evidence="2" type="ORF">SAMN02745857_01486</name>
</gene>
<feature type="transmembrane region" description="Helical" evidence="1">
    <location>
        <begin position="70"/>
        <end position="90"/>
    </location>
</feature>
<keyword evidence="1" id="KW-0472">Membrane</keyword>
<organism evidence="2 3">
    <name type="scientific">Andreprevotia lacus DSM 23236</name>
    <dbReference type="NCBI Taxonomy" id="1121001"/>
    <lineage>
        <taxon>Bacteria</taxon>
        <taxon>Pseudomonadati</taxon>
        <taxon>Pseudomonadota</taxon>
        <taxon>Betaproteobacteria</taxon>
        <taxon>Neisseriales</taxon>
        <taxon>Chitinibacteraceae</taxon>
        <taxon>Andreprevotia</taxon>
    </lineage>
</organism>
<dbReference type="OrthoDB" id="9844095at2"/>
<sequence length="155" mass="16967">MNTPVNPYAAPASDLNTGLAPLQFPELDYKTLRRLRNDSLQIRSFGALMVLTLVVSGVVSLLLLGDAVGWWRYYPIVPVIAALAAYACLWRPTWGRWVLAATAVLVLPAIPIGTAAGILGLVSLRSASKLFGADAYPNSELDSEFRYRRKHKIRG</sequence>
<dbReference type="EMBL" id="FWXD01000007">
    <property type="protein sequence ID" value="SMC22840.1"/>
    <property type="molecule type" value="Genomic_DNA"/>
</dbReference>
<keyword evidence="1" id="KW-0812">Transmembrane</keyword>